<dbReference type="InterPro" id="IPR043128">
    <property type="entry name" value="Rev_trsase/Diguanyl_cyclase"/>
</dbReference>
<dbReference type="PANTHER" id="PTHR33121:SF70">
    <property type="entry name" value="SIGNALING PROTEIN YKOW"/>
    <property type="match status" value="1"/>
</dbReference>
<protein>
    <submittedName>
        <fullName evidence="4">Bifunctional diguanylate cyclase/phosphodiesterase</fullName>
    </submittedName>
</protein>
<dbReference type="Pfam" id="PF00563">
    <property type="entry name" value="EAL"/>
    <property type="match status" value="1"/>
</dbReference>
<keyword evidence="1" id="KW-1133">Transmembrane helix</keyword>
<name>A0ABP6WDX6_9GAMM</name>
<dbReference type="PANTHER" id="PTHR33121">
    <property type="entry name" value="CYCLIC DI-GMP PHOSPHODIESTERASE PDEF"/>
    <property type="match status" value="1"/>
</dbReference>
<dbReference type="SMART" id="SM00052">
    <property type="entry name" value="EAL"/>
    <property type="match status" value="1"/>
</dbReference>
<reference evidence="5" key="1">
    <citation type="journal article" date="2019" name="Int. J. Syst. Evol. Microbiol.">
        <title>The Global Catalogue of Microorganisms (GCM) 10K type strain sequencing project: providing services to taxonomists for standard genome sequencing and annotation.</title>
        <authorList>
            <consortium name="The Broad Institute Genomics Platform"/>
            <consortium name="The Broad Institute Genome Sequencing Center for Infectious Disease"/>
            <person name="Wu L."/>
            <person name="Ma J."/>
        </authorList>
    </citation>
    <scope>NUCLEOTIDE SEQUENCE [LARGE SCALE GENOMIC DNA]</scope>
    <source>
        <strain evidence="5">JCM 17110</strain>
    </source>
</reference>
<dbReference type="SUPFAM" id="SSF141868">
    <property type="entry name" value="EAL domain-like"/>
    <property type="match status" value="1"/>
</dbReference>
<feature type="transmembrane region" description="Helical" evidence="1">
    <location>
        <begin position="24"/>
        <end position="43"/>
    </location>
</feature>
<sequence length="653" mass="73965">MQIPLVSWFKNNRVTLNYLKTGTALLLLGIMILFAIGATHTLVKIRDHNSLLEQRTYDVPWSLMQLQLEMGRFIDAVRLRHYGAVTHDELMLRYDILWSRTPVLLSGKLTEILGDRPDLLQLVQQIENRIQGLEPQVLALSPNSPAYQAILIELIPYFEPLSQTVTATMQNNVRFYAEYDQAYRALSQRLNIQVASLFVSVILLLLLLLREHIRHQRQQLKDPLTQLANRAAAQRRLNRLIGRAQPFSVTLIKIRQFGDISRKFGFEFGDELLQAVACRMSQSLSANEYLARLERDEFLLVAEGLVELEEVRTQVSRIRELIGRRQSIMEHDFYLQPMIGVALYPSDAGTAVELVSHAEIALDLCRRQQAPYVFFDPSLLKEITRTRQLASDLIVAMENNSLSLNYQPVIELWSGRCVGVEASCHWHHPEFGVITQPELVRVAEQFQLSERLITWVLRLSCQHLYSWHRQGYQQLGLALNIPLSAFRQELLVAIQGELKQTGLKPKDLVLEVSEETLMQDIPGSMALMDSFARQGIRLALDGFGSGLSSLGHLSRAPLSWLKIDAGFMSGIEQPGPARHQLGNLIAMGQVLKLPLICEGVVSEHQRQVLGELSRELLIQGELIMRPLPALEVQAWLKKHDSESGRGLMAVALG</sequence>
<keyword evidence="5" id="KW-1185">Reference proteome</keyword>
<dbReference type="EMBL" id="BAABCX010000006">
    <property type="protein sequence ID" value="GAA3549408.1"/>
    <property type="molecule type" value="Genomic_DNA"/>
</dbReference>
<dbReference type="NCBIfam" id="TIGR00254">
    <property type="entry name" value="GGDEF"/>
    <property type="match status" value="1"/>
</dbReference>
<dbReference type="InterPro" id="IPR029787">
    <property type="entry name" value="Nucleotide_cyclase"/>
</dbReference>
<dbReference type="RefSeq" id="WP_344959822.1">
    <property type="nucleotide sequence ID" value="NZ_BAABCX010000006.1"/>
</dbReference>
<comment type="caution">
    <text evidence="4">The sequence shown here is derived from an EMBL/GenBank/DDBJ whole genome shotgun (WGS) entry which is preliminary data.</text>
</comment>
<dbReference type="PROSITE" id="PS50887">
    <property type="entry name" value="GGDEF"/>
    <property type="match status" value="1"/>
</dbReference>
<dbReference type="InterPro" id="IPR001633">
    <property type="entry name" value="EAL_dom"/>
</dbReference>
<evidence type="ECO:0000313" key="4">
    <source>
        <dbReference type="EMBL" id="GAA3549408.1"/>
    </source>
</evidence>
<evidence type="ECO:0000259" key="3">
    <source>
        <dbReference type="PROSITE" id="PS50887"/>
    </source>
</evidence>
<dbReference type="InterPro" id="IPR000160">
    <property type="entry name" value="GGDEF_dom"/>
</dbReference>
<dbReference type="Gene3D" id="3.30.70.270">
    <property type="match status" value="1"/>
</dbReference>
<feature type="domain" description="EAL" evidence="2">
    <location>
        <begin position="386"/>
        <end position="640"/>
    </location>
</feature>
<dbReference type="CDD" id="cd01948">
    <property type="entry name" value="EAL"/>
    <property type="match status" value="1"/>
</dbReference>
<evidence type="ECO:0000313" key="5">
    <source>
        <dbReference type="Proteomes" id="UP001500795"/>
    </source>
</evidence>
<dbReference type="SMART" id="SM00267">
    <property type="entry name" value="GGDEF"/>
    <property type="match status" value="1"/>
</dbReference>
<dbReference type="CDD" id="cd01949">
    <property type="entry name" value="GGDEF"/>
    <property type="match status" value="1"/>
</dbReference>
<dbReference type="PROSITE" id="PS50883">
    <property type="entry name" value="EAL"/>
    <property type="match status" value="1"/>
</dbReference>
<feature type="domain" description="GGDEF" evidence="3">
    <location>
        <begin position="245"/>
        <end position="377"/>
    </location>
</feature>
<keyword evidence="1" id="KW-0812">Transmembrane</keyword>
<dbReference type="Pfam" id="PF00990">
    <property type="entry name" value="GGDEF"/>
    <property type="match status" value="1"/>
</dbReference>
<accession>A0ABP6WDX6</accession>
<dbReference type="SUPFAM" id="SSF55073">
    <property type="entry name" value="Nucleotide cyclase"/>
    <property type="match status" value="1"/>
</dbReference>
<organism evidence="4 5">
    <name type="scientific">Zobellella aerophila</name>
    <dbReference type="NCBI Taxonomy" id="870480"/>
    <lineage>
        <taxon>Bacteria</taxon>
        <taxon>Pseudomonadati</taxon>
        <taxon>Pseudomonadota</taxon>
        <taxon>Gammaproteobacteria</taxon>
        <taxon>Aeromonadales</taxon>
        <taxon>Aeromonadaceae</taxon>
        <taxon>Zobellella</taxon>
    </lineage>
</organism>
<feature type="transmembrane region" description="Helical" evidence="1">
    <location>
        <begin position="190"/>
        <end position="209"/>
    </location>
</feature>
<dbReference type="InterPro" id="IPR035919">
    <property type="entry name" value="EAL_sf"/>
</dbReference>
<dbReference type="Gene3D" id="3.20.20.450">
    <property type="entry name" value="EAL domain"/>
    <property type="match status" value="1"/>
</dbReference>
<dbReference type="InterPro" id="IPR050706">
    <property type="entry name" value="Cyclic-di-GMP_PDE-like"/>
</dbReference>
<keyword evidence="1" id="KW-0472">Membrane</keyword>
<evidence type="ECO:0000256" key="1">
    <source>
        <dbReference type="SAM" id="Phobius"/>
    </source>
</evidence>
<proteinExistence type="predicted"/>
<dbReference type="Proteomes" id="UP001500795">
    <property type="component" value="Unassembled WGS sequence"/>
</dbReference>
<evidence type="ECO:0000259" key="2">
    <source>
        <dbReference type="PROSITE" id="PS50883"/>
    </source>
</evidence>
<gene>
    <name evidence="4" type="ORF">GCM10022394_31970</name>
</gene>